<gene>
    <name evidence="1" type="ORF">DF213_12700</name>
</gene>
<comment type="caution">
    <text evidence="1">The sequence shown here is derived from an EMBL/GenBank/DDBJ whole genome shotgun (WGS) entry which is preliminary data.</text>
</comment>
<proteinExistence type="predicted"/>
<dbReference type="EMBL" id="QESZ01000018">
    <property type="protein sequence ID" value="PWD72432.1"/>
    <property type="molecule type" value="Genomic_DNA"/>
</dbReference>
<accession>A0AAX1C4Y3</accession>
<sequence>MIKQAKDRLYLNDRLSAETDIVLMIPKKVTFNALFSLQNCFNCKQFEAINGLIIVIDNFDFQSSARRGI</sequence>
<evidence type="ECO:0000313" key="2">
    <source>
        <dbReference type="Proteomes" id="UP000245055"/>
    </source>
</evidence>
<name>A0AAX1C4Y3_9GAMM</name>
<dbReference type="AlphaFoldDB" id="A0AAX1C4Y3"/>
<protein>
    <submittedName>
        <fullName evidence="1">Uncharacterized protein</fullName>
    </submittedName>
</protein>
<reference evidence="1 2" key="1">
    <citation type="submission" date="2018-05" db="EMBL/GenBank/DDBJ databases">
        <title>Genomic diversity of pathogens causing Blackleg of Potato in Pakistan.</title>
        <authorList>
            <person name="Sarfraz S."/>
            <person name="Riaz K."/>
            <person name="Oulghazi S."/>
            <person name="Cigna J."/>
            <person name="Sahi S.T."/>
            <person name="Khan S.H."/>
            <person name="Hameed A."/>
            <person name="Faure D."/>
        </authorList>
    </citation>
    <scope>NUCLEOTIDE SEQUENCE [LARGE SCALE GENOMIC DNA]</scope>
    <source>
        <strain evidence="1 2">SS70</strain>
    </source>
</reference>
<organism evidence="1 2">
    <name type="scientific">Dickeya dianthicola</name>
    <dbReference type="NCBI Taxonomy" id="204039"/>
    <lineage>
        <taxon>Bacteria</taxon>
        <taxon>Pseudomonadati</taxon>
        <taxon>Pseudomonadota</taxon>
        <taxon>Gammaproteobacteria</taxon>
        <taxon>Enterobacterales</taxon>
        <taxon>Pectobacteriaceae</taxon>
        <taxon>Dickeya</taxon>
    </lineage>
</organism>
<evidence type="ECO:0000313" key="1">
    <source>
        <dbReference type="EMBL" id="PWD72432.1"/>
    </source>
</evidence>
<dbReference type="Proteomes" id="UP000245055">
    <property type="component" value="Unassembled WGS sequence"/>
</dbReference>